<accession>A0AAV4ADR5</accession>
<keyword evidence="3 7" id="KW-0812">Transmembrane</keyword>
<evidence type="ECO:0000256" key="2">
    <source>
        <dbReference type="ARBA" id="ARBA00006510"/>
    </source>
</evidence>
<evidence type="ECO:0000256" key="4">
    <source>
        <dbReference type="ARBA" id="ARBA00022989"/>
    </source>
</evidence>
<feature type="transmembrane region" description="Helical" evidence="7">
    <location>
        <begin position="385"/>
        <end position="410"/>
    </location>
</feature>
<dbReference type="Proteomes" id="UP000735302">
    <property type="component" value="Unassembled WGS sequence"/>
</dbReference>
<feature type="transmembrane region" description="Helical" evidence="7">
    <location>
        <begin position="685"/>
        <end position="706"/>
    </location>
</feature>
<feature type="domain" description="TMC" evidence="8">
    <location>
        <begin position="514"/>
        <end position="621"/>
    </location>
</feature>
<feature type="region of interest" description="Disordered" evidence="6">
    <location>
        <begin position="1"/>
        <end position="34"/>
    </location>
</feature>
<dbReference type="Pfam" id="PF07810">
    <property type="entry name" value="TMC"/>
    <property type="match status" value="1"/>
</dbReference>
<feature type="transmembrane region" description="Helical" evidence="7">
    <location>
        <begin position="305"/>
        <end position="324"/>
    </location>
</feature>
<comment type="caution">
    <text evidence="9">The sequence shown here is derived from an EMBL/GenBank/DDBJ whole genome shotgun (WGS) entry which is preliminary data.</text>
</comment>
<protein>
    <submittedName>
        <fullName evidence="9">Transmembrane channel-like protein</fullName>
    </submittedName>
</protein>
<dbReference type="EMBL" id="BLXT01003752">
    <property type="protein sequence ID" value="GFO05794.1"/>
    <property type="molecule type" value="Genomic_DNA"/>
</dbReference>
<evidence type="ECO:0000256" key="3">
    <source>
        <dbReference type="ARBA" id="ARBA00022692"/>
    </source>
</evidence>
<evidence type="ECO:0000256" key="7">
    <source>
        <dbReference type="SAM" id="Phobius"/>
    </source>
</evidence>
<keyword evidence="4 7" id="KW-1133">Transmembrane helix</keyword>
<sequence>MDEAGEDTPLLSRTFDDRSYRSQGSRRSVGRDRSAEVDVAAEYANVSFGLENGVSVPYLTSAASGPGGSAQTPSNNGAAATITSAVPSGYVTGNRPYTEDDLLFKLKFAHLSTGTNWYEELASVNREPDDLSIFIHVLATVREYPLSMKEKLALYRQLRHELAKTYEVQIDTRQGNQHRSKGRGDNRNKRKYPARSSFSYLSPEKMVTFELWGSNIARIAAYFGTNVASFFRFLRFLIFLNVFLGLLMFSFISLPQIISGDLRDADVRAGFFGQFSKTIFFFGAYKNTTLSSKALGITWTYSLPLAYFMTWAVVSLLALVIIIMRTDYSGDDPYASHTLVGWDYSITSKQGTKIRSKAITTTLKEMMREEQTRTRIEKYNKAKLLATRVLGTLFHLAVLAGSALLIFLVAESSLDSTTLVPDALSDFVEKYELSLLVSAMKLVIPPILSFLLKFEHYKPRTRVKVEIARIACYYVASLLGFLISTYSVARDCASKTDNSTDIKDIVEDGAPYCCWENKVGEQLLQLVLLDLVVSIGVRLGQTGGRALLAKYLDASKVSYEDFPIARLILDLVYNQCLVWLGLYFMPALSLLVAVNQVILFYFTYVLSLTCNVPPAKVFRASRSGTFYLFVLAVSLFACFLPMAFGVIELEPSASCGPFKQDIRAYDVLVDRIGQAPGFLQDTVHFVSTPGFVLPVIMTLVFIVLYYRTKSGTHEREAKDLRLHLQFERKVQMRRIIARHNESKGVSAVLVKDVL</sequence>
<comment type="subcellular location">
    <subcellularLocation>
        <location evidence="1">Membrane</location>
        <topology evidence="1">Multi-pass membrane protein</topology>
    </subcellularLocation>
</comment>
<evidence type="ECO:0000313" key="10">
    <source>
        <dbReference type="Proteomes" id="UP000735302"/>
    </source>
</evidence>
<keyword evidence="10" id="KW-1185">Reference proteome</keyword>
<evidence type="ECO:0000313" key="9">
    <source>
        <dbReference type="EMBL" id="GFO05794.1"/>
    </source>
</evidence>
<dbReference type="GO" id="GO:0008381">
    <property type="term" value="F:mechanosensitive monoatomic ion channel activity"/>
    <property type="evidence" value="ECO:0007669"/>
    <property type="project" value="TreeGrafter"/>
</dbReference>
<comment type="similarity">
    <text evidence="2">Belongs to the TMC family.</text>
</comment>
<feature type="transmembrane region" description="Helical" evidence="7">
    <location>
        <begin position="430"/>
        <end position="451"/>
    </location>
</feature>
<reference evidence="9 10" key="1">
    <citation type="journal article" date="2021" name="Elife">
        <title>Chloroplast acquisition without the gene transfer in kleptoplastic sea slugs, Plakobranchus ocellatus.</title>
        <authorList>
            <person name="Maeda T."/>
            <person name="Takahashi S."/>
            <person name="Yoshida T."/>
            <person name="Shimamura S."/>
            <person name="Takaki Y."/>
            <person name="Nagai Y."/>
            <person name="Toyoda A."/>
            <person name="Suzuki Y."/>
            <person name="Arimoto A."/>
            <person name="Ishii H."/>
            <person name="Satoh N."/>
            <person name="Nishiyama T."/>
            <person name="Hasebe M."/>
            <person name="Maruyama T."/>
            <person name="Minagawa J."/>
            <person name="Obokata J."/>
            <person name="Shigenobu S."/>
        </authorList>
    </citation>
    <scope>NUCLEOTIDE SEQUENCE [LARGE SCALE GENOMIC DNA]</scope>
</reference>
<keyword evidence="5 7" id="KW-0472">Membrane</keyword>
<name>A0AAV4ADR5_9GAST</name>
<dbReference type="AlphaFoldDB" id="A0AAV4ADR5"/>
<evidence type="ECO:0000256" key="5">
    <source>
        <dbReference type="ARBA" id="ARBA00023136"/>
    </source>
</evidence>
<evidence type="ECO:0000256" key="6">
    <source>
        <dbReference type="SAM" id="MobiDB-lite"/>
    </source>
</evidence>
<proteinExistence type="inferred from homology"/>
<dbReference type="PANTHER" id="PTHR23302:SF24">
    <property type="entry name" value="TMC DOMAIN-CONTAINING PROTEIN"/>
    <property type="match status" value="1"/>
</dbReference>
<dbReference type="InterPro" id="IPR012496">
    <property type="entry name" value="TMC_dom"/>
</dbReference>
<feature type="transmembrane region" description="Helical" evidence="7">
    <location>
        <begin position="233"/>
        <end position="255"/>
    </location>
</feature>
<dbReference type="GO" id="GO:0005886">
    <property type="term" value="C:plasma membrane"/>
    <property type="evidence" value="ECO:0007669"/>
    <property type="project" value="InterPro"/>
</dbReference>
<feature type="transmembrane region" description="Helical" evidence="7">
    <location>
        <begin position="626"/>
        <end position="647"/>
    </location>
</feature>
<dbReference type="PANTHER" id="PTHR23302">
    <property type="entry name" value="TRANSMEMBRANE CHANNEL-RELATED"/>
    <property type="match status" value="1"/>
</dbReference>
<gene>
    <name evidence="9" type="ORF">PoB_003229900</name>
</gene>
<evidence type="ECO:0000259" key="8">
    <source>
        <dbReference type="Pfam" id="PF07810"/>
    </source>
</evidence>
<evidence type="ECO:0000256" key="1">
    <source>
        <dbReference type="ARBA" id="ARBA00004141"/>
    </source>
</evidence>
<organism evidence="9 10">
    <name type="scientific">Plakobranchus ocellatus</name>
    <dbReference type="NCBI Taxonomy" id="259542"/>
    <lineage>
        <taxon>Eukaryota</taxon>
        <taxon>Metazoa</taxon>
        <taxon>Spiralia</taxon>
        <taxon>Lophotrochozoa</taxon>
        <taxon>Mollusca</taxon>
        <taxon>Gastropoda</taxon>
        <taxon>Heterobranchia</taxon>
        <taxon>Euthyneura</taxon>
        <taxon>Panpulmonata</taxon>
        <taxon>Sacoglossa</taxon>
        <taxon>Placobranchoidea</taxon>
        <taxon>Plakobranchidae</taxon>
        <taxon>Plakobranchus</taxon>
    </lineage>
</organism>
<feature type="transmembrane region" description="Helical" evidence="7">
    <location>
        <begin position="583"/>
        <end position="606"/>
    </location>
</feature>
<feature type="transmembrane region" description="Helical" evidence="7">
    <location>
        <begin position="471"/>
        <end position="489"/>
    </location>
</feature>
<dbReference type="InterPro" id="IPR038900">
    <property type="entry name" value="TMC"/>
</dbReference>